<dbReference type="InterPro" id="IPR027486">
    <property type="entry name" value="Ribosomal_uS10_dom"/>
</dbReference>
<dbReference type="HOGENOM" id="CLU_051208_5_1_1"/>
<dbReference type="Gene3D" id="3.30.70.600">
    <property type="entry name" value="Ribosomal protein S10 domain"/>
    <property type="match status" value="1"/>
</dbReference>
<reference evidence="9 10" key="1">
    <citation type="journal article" date="2012" name="BMC Genomics">
        <title>Comparative genomics of the white-rot fungi, Phanerochaete carnosa and P. chrysosporium, to elucidate the genetic basis of the distinct wood types they colonize.</title>
        <authorList>
            <person name="Suzuki H."/>
            <person name="MacDonald J."/>
            <person name="Syed K."/>
            <person name="Salamov A."/>
            <person name="Hori C."/>
            <person name="Aerts A."/>
            <person name="Henrissat B."/>
            <person name="Wiebenga A."/>
            <person name="vanKuyk P.A."/>
            <person name="Barry K."/>
            <person name="Lindquist E."/>
            <person name="LaButti K."/>
            <person name="Lapidus A."/>
            <person name="Lucas S."/>
            <person name="Coutinho P."/>
            <person name="Gong Y."/>
            <person name="Samejima M."/>
            <person name="Mahadevan R."/>
            <person name="Abou-Zaid M."/>
            <person name="de Vries R.P."/>
            <person name="Igarashi K."/>
            <person name="Yadav J.S."/>
            <person name="Grigoriev I.V."/>
            <person name="Master E.R."/>
        </authorList>
    </citation>
    <scope>NUCLEOTIDE SEQUENCE [LARGE SCALE GENOMIC DNA]</scope>
    <source>
        <strain evidence="9 10">HHB-10118-sp</strain>
    </source>
</reference>
<dbReference type="Pfam" id="PF00338">
    <property type="entry name" value="Ribosomal_S10"/>
    <property type="match status" value="1"/>
</dbReference>
<dbReference type="SUPFAM" id="SSF54999">
    <property type="entry name" value="Ribosomal protein S10"/>
    <property type="match status" value="1"/>
</dbReference>
<comment type="similarity">
    <text evidence="1">Belongs to the universal ribosomal protein uS10 family.</text>
</comment>
<evidence type="ECO:0000256" key="6">
    <source>
        <dbReference type="ARBA" id="ARBA00057689"/>
    </source>
</evidence>
<comment type="function">
    <text evidence="6">Involved in mitochondrial genome encoded proteins translation. Involved in the binding of tRNA to the ribosomes.</text>
</comment>
<dbReference type="InterPro" id="IPR001848">
    <property type="entry name" value="Ribosomal_uS10"/>
</dbReference>
<sequence length="231" mass="25531">MRTASTSTVTSSVKRKYASEAAPESSTFSVLGDNGEVEISEEEYATSIEHGRSLHEPNYHPRTHGIPAATIHLRSYHISLLQLFTHFVAHAAAALAIPISKPVPLPIQRSLWTVLKGPFVHKKAQENFSRKTHKRVIKAWDTDPEVVERWVRYLEKHALAGVGIRVVRWERAPVGVGKKVSDTVKAAMENAKLQTPKGQVEALGGKILEQELATASKEQILVQQPEPVESA</sequence>
<dbReference type="GO" id="GO:0006412">
    <property type="term" value="P:translation"/>
    <property type="evidence" value="ECO:0007669"/>
    <property type="project" value="InterPro"/>
</dbReference>
<proteinExistence type="inferred from homology"/>
<dbReference type="GO" id="GO:0005840">
    <property type="term" value="C:ribosome"/>
    <property type="evidence" value="ECO:0007669"/>
    <property type="project" value="UniProtKB-KW"/>
</dbReference>
<evidence type="ECO:0000313" key="9">
    <source>
        <dbReference type="EMBL" id="EKM50425.1"/>
    </source>
</evidence>
<evidence type="ECO:0000256" key="5">
    <source>
        <dbReference type="ARBA" id="ARBA00042916"/>
    </source>
</evidence>
<protein>
    <recommendedName>
        <fullName evidence="4">Small ribosomal subunit protein uS10m</fullName>
    </recommendedName>
    <alternativeName>
        <fullName evidence="5">37S ribosomal protein S10, mitochondrial</fullName>
    </alternativeName>
</protein>
<keyword evidence="10" id="KW-1185">Reference proteome</keyword>
<dbReference type="NCBIfam" id="TIGR01049">
    <property type="entry name" value="rpsJ_bact"/>
    <property type="match status" value="1"/>
</dbReference>
<accession>K5VUF6</accession>
<dbReference type="InParanoid" id="K5VUF6"/>
<dbReference type="SMART" id="SM01403">
    <property type="entry name" value="Ribosomal_S10"/>
    <property type="match status" value="1"/>
</dbReference>
<organism evidence="9 10">
    <name type="scientific">Phanerochaete carnosa (strain HHB-10118-sp)</name>
    <name type="common">White-rot fungus</name>
    <name type="synonym">Peniophora carnosa</name>
    <dbReference type="NCBI Taxonomy" id="650164"/>
    <lineage>
        <taxon>Eukaryota</taxon>
        <taxon>Fungi</taxon>
        <taxon>Dikarya</taxon>
        <taxon>Basidiomycota</taxon>
        <taxon>Agaricomycotina</taxon>
        <taxon>Agaricomycetes</taxon>
        <taxon>Polyporales</taxon>
        <taxon>Phanerochaetaceae</taxon>
        <taxon>Phanerochaete</taxon>
    </lineage>
</organism>
<name>K5VUF6_PHACS</name>
<keyword evidence="2" id="KW-0689">Ribosomal protein</keyword>
<dbReference type="GeneID" id="18911498"/>
<dbReference type="HAMAP" id="MF_00508">
    <property type="entry name" value="Ribosomal_uS10"/>
    <property type="match status" value="1"/>
</dbReference>
<feature type="domain" description="Small ribosomal subunit protein uS10" evidence="8">
    <location>
        <begin position="70"/>
        <end position="167"/>
    </location>
</feature>
<evidence type="ECO:0000256" key="2">
    <source>
        <dbReference type="ARBA" id="ARBA00022980"/>
    </source>
</evidence>
<evidence type="ECO:0000256" key="4">
    <source>
        <dbReference type="ARBA" id="ARBA00035261"/>
    </source>
</evidence>
<evidence type="ECO:0000259" key="8">
    <source>
        <dbReference type="SMART" id="SM01403"/>
    </source>
</evidence>
<dbReference type="KEGG" id="pco:PHACADRAFT_200369"/>
<evidence type="ECO:0000256" key="1">
    <source>
        <dbReference type="ARBA" id="ARBA00007102"/>
    </source>
</evidence>
<dbReference type="OrthoDB" id="366214at2759"/>
<dbReference type="FunFam" id="3.30.70.600:FF:000003">
    <property type="entry name" value="30S ribosomal protein S10"/>
    <property type="match status" value="1"/>
</dbReference>
<comment type="subunit">
    <text evidence="7">Part of the mitochondrial small ribosomal subunit.</text>
</comment>
<dbReference type="Proteomes" id="UP000008370">
    <property type="component" value="Unassembled WGS sequence"/>
</dbReference>
<dbReference type="InterPro" id="IPR036838">
    <property type="entry name" value="Ribosomal_uS10_dom_sf"/>
</dbReference>
<evidence type="ECO:0000256" key="7">
    <source>
        <dbReference type="ARBA" id="ARBA00065857"/>
    </source>
</evidence>
<dbReference type="GO" id="GO:1990904">
    <property type="term" value="C:ribonucleoprotein complex"/>
    <property type="evidence" value="ECO:0007669"/>
    <property type="project" value="UniProtKB-KW"/>
</dbReference>
<dbReference type="FunCoup" id="K5VUF6">
    <property type="interactions" value="120"/>
</dbReference>
<keyword evidence="3" id="KW-0687">Ribonucleoprotein</keyword>
<dbReference type="STRING" id="650164.K5VUF6"/>
<dbReference type="AlphaFoldDB" id="K5VUF6"/>
<gene>
    <name evidence="9" type="ORF">PHACADRAFT_200369</name>
</gene>
<evidence type="ECO:0000313" key="10">
    <source>
        <dbReference type="Proteomes" id="UP000008370"/>
    </source>
</evidence>
<dbReference type="RefSeq" id="XP_007400697.1">
    <property type="nucleotide sequence ID" value="XM_007400635.1"/>
</dbReference>
<dbReference type="EMBL" id="JH930478">
    <property type="protein sequence ID" value="EKM50425.1"/>
    <property type="molecule type" value="Genomic_DNA"/>
</dbReference>
<dbReference type="PANTHER" id="PTHR11700">
    <property type="entry name" value="30S RIBOSOMAL PROTEIN S10 FAMILY MEMBER"/>
    <property type="match status" value="1"/>
</dbReference>
<dbReference type="PRINTS" id="PR00971">
    <property type="entry name" value="RIBOSOMALS10"/>
</dbReference>
<evidence type="ECO:0000256" key="3">
    <source>
        <dbReference type="ARBA" id="ARBA00023274"/>
    </source>
</evidence>
<dbReference type="GO" id="GO:0003735">
    <property type="term" value="F:structural constituent of ribosome"/>
    <property type="evidence" value="ECO:0007669"/>
    <property type="project" value="InterPro"/>
</dbReference>